<name>A0ABP6PC84_9ACTN</name>
<organism evidence="2 3">
    <name type="scientific">Blastococcus jejuensis</name>
    <dbReference type="NCBI Taxonomy" id="351224"/>
    <lineage>
        <taxon>Bacteria</taxon>
        <taxon>Bacillati</taxon>
        <taxon>Actinomycetota</taxon>
        <taxon>Actinomycetes</taxon>
        <taxon>Geodermatophilales</taxon>
        <taxon>Geodermatophilaceae</taxon>
        <taxon>Blastococcus</taxon>
    </lineage>
</organism>
<dbReference type="Proteomes" id="UP001499924">
    <property type="component" value="Unassembled WGS sequence"/>
</dbReference>
<feature type="region of interest" description="Disordered" evidence="1">
    <location>
        <begin position="37"/>
        <end position="88"/>
    </location>
</feature>
<evidence type="ECO:0000313" key="2">
    <source>
        <dbReference type="EMBL" id="GAA3174396.1"/>
    </source>
</evidence>
<protein>
    <submittedName>
        <fullName evidence="2">Uncharacterized protein</fullName>
    </submittedName>
</protein>
<proteinExistence type="predicted"/>
<feature type="compositionally biased region" description="Basic residues" evidence="1">
    <location>
        <begin position="77"/>
        <end position="88"/>
    </location>
</feature>
<comment type="caution">
    <text evidence="2">The sequence shown here is derived from an EMBL/GenBank/DDBJ whole genome shotgun (WGS) entry which is preliminary data.</text>
</comment>
<evidence type="ECO:0000256" key="1">
    <source>
        <dbReference type="SAM" id="MobiDB-lite"/>
    </source>
</evidence>
<dbReference type="EMBL" id="BAAAVV010000007">
    <property type="protein sequence ID" value="GAA3174396.1"/>
    <property type="molecule type" value="Genomic_DNA"/>
</dbReference>
<sequence>MVPERTGLQRRTASGEAERSWEGPASFGCAQALRCGVHGGSPTGEPSTWIRDQGPGPDDDSQQFIGRRALPAPHARADRRRRFDHRAV</sequence>
<gene>
    <name evidence="2" type="ORF">GCM10010531_29960</name>
</gene>
<feature type="region of interest" description="Disordered" evidence="1">
    <location>
        <begin position="1"/>
        <end position="24"/>
    </location>
</feature>
<reference evidence="3" key="1">
    <citation type="journal article" date="2019" name="Int. J. Syst. Evol. Microbiol.">
        <title>The Global Catalogue of Microorganisms (GCM) 10K type strain sequencing project: providing services to taxonomists for standard genome sequencing and annotation.</title>
        <authorList>
            <consortium name="The Broad Institute Genomics Platform"/>
            <consortium name="The Broad Institute Genome Sequencing Center for Infectious Disease"/>
            <person name="Wu L."/>
            <person name="Ma J."/>
        </authorList>
    </citation>
    <scope>NUCLEOTIDE SEQUENCE [LARGE SCALE GENOMIC DNA]</scope>
    <source>
        <strain evidence="3">JCM 15614</strain>
    </source>
</reference>
<keyword evidence="3" id="KW-1185">Reference proteome</keyword>
<evidence type="ECO:0000313" key="3">
    <source>
        <dbReference type="Proteomes" id="UP001499924"/>
    </source>
</evidence>
<accession>A0ABP6PC84</accession>